<comment type="caution">
    <text evidence="1">The sequence shown here is derived from an EMBL/GenBank/DDBJ whole genome shotgun (WGS) entry which is preliminary data.</text>
</comment>
<dbReference type="Gene3D" id="3.80.10.10">
    <property type="entry name" value="Ribonuclease Inhibitor"/>
    <property type="match status" value="1"/>
</dbReference>
<gene>
    <name evidence="1" type="ORF">MIND_00539700</name>
</gene>
<accession>A0A8H6SWW3</accession>
<dbReference type="RefSeq" id="XP_037222472.1">
    <property type="nucleotide sequence ID" value="XM_037362180.1"/>
</dbReference>
<proteinExistence type="predicted"/>
<protein>
    <recommendedName>
        <fullName evidence="3">F-box domain-containing protein</fullName>
    </recommendedName>
</protein>
<sequence length="383" mass="44061">MLSHETLPTELWLEVFDHLDNHRSFTVSHAPFQPIPGVANENKVCHDYFTLVLVCRKWRAWALERLYRNYKLSKTAKSPLQYANWVRRAVVPYTTTATETHKPMPSTEILSRLPNLVVLVRPPYAPSPLRNPRFEFDATCPPLPQLKRLDWWNYIEASRSGGINSLTSVLKRAPNIEYLFVGGAFSHFTAVAFHGLDIAASIHLPRLRTLRINISDALLLRHVMQRWELPALENFVFDSPLVTGSIGSRLLWETMGSRLTTVEFGKHVRFLLDDHLGPCLRGCPLLRQVNYYLFITAALVAEENETFPNLECIGVSLSHTPFLGGEAEEWEHLWRHVDVFCSGVLPNLHTLKLWDTKPILHSDIRLRDMRRRLETKGIVIQFC</sequence>
<dbReference type="OrthoDB" id="3256525at2759"/>
<evidence type="ECO:0008006" key="3">
    <source>
        <dbReference type="Google" id="ProtNLM"/>
    </source>
</evidence>
<dbReference type="EMBL" id="JACAZF010000004">
    <property type="protein sequence ID" value="KAF7307453.1"/>
    <property type="molecule type" value="Genomic_DNA"/>
</dbReference>
<name>A0A8H6SWW3_9AGAR</name>
<dbReference type="AlphaFoldDB" id="A0A8H6SWW3"/>
<reference evidence="1" key="1">
    <citation type="submission" date="2020-05" db="EMBL/GenBank/DDBJ databases">
        <title>Mycena genomes resolve the evolution of fungal bioluminescence.</title>
        <authorList>
            <person name="Tsai I.J."/>
        </authorList>
    </citation>
    <scope>NUCLEOTIDE SEQUENCE</scope>
    <source>
        <strain evidence="1">171206Taipei</strain>
    </source>
</reference>
<organism evidence="1 2">
    <name type="scientific">Mycena indigotica</name>
    <dbReference type="NCBI Taxonomy" id="2126181"/>
    <lineage>
        <taxon>Eukaryota</taxon>
        <taxon>Fungi</taxon>
        <taxon>Dikarya</taxon>
        <taxon>Basidiomycota</taxon>
        <taxon>Agaricomycotina</taxon>
        <taxon>Agaricomycetes</taxon>
        <taxon>Agaricomycetidae</taxon>
        <taxon>Agaricales</taxon>
        <taxon>Marasmiineae</taxon>
        <taxon>Mycenaceae</taxon>
        <taxon>Mycena</taxon>
    </lineage>
</organism>
<dbReference type="InterPro" id="IPR032675">
    <property type="entry name" value="LRR_dom_sf"/>
</dbReference>
<evidence type="ECO:0000313" key="1">
    <source>
        <dbReference type="EMBL" id="KAF7307453.1"/>
    </source>
</evidence>
<dbReference type="Proteomes" id="UP000636479">
    <property type="component" value="Unassembled WGS sequence"/>
</dbReference>
<evidence type="ECO:0000313" key="2">
    <source>
        <dbReference type="Proteomes" id="UP000636479"/>
    </source>
</evidence>
<keyword evidence="2" id="KW-1185">Reference proteome</keyword>
<dbReference type="GeneID" id="59344696"/>